<keyword evidence="3" id="KW-1185">Reference proteome</keyword>
<accession>A0A4Q1K0G1</accession>
<protein>
    <submittedName>
        <fullName evidence="2">Uncharacterized protein</fullName>
    </submittedName>
</protein>
<feature type="signal peptide" evidence="1">
    <location>
        <begin position="1"/>
        <end position="22"/>
    </location>
</feature>
<evidence type="ECO:0000256" key="1">
    <source>
        <dbReference type="SAM" id="SignalP"/>
    </source>
</evidence>
<dbReference type="AlphaFoldDB" id="A0A4Q1K0G1"/>
<evidence type="ECO:0000313" key="3">
    <source>
        <dbReference type="Proteomes" id="UP000289784"/>
    </source>
</evidence>
<gene>
    <name evidence="2" type="ORF">EPA99_01420</name>
</gene>
<dbReference type="Proteomes" id="UP000289784">
    <property type="component" value="Unassembled WGS sequence"/>
</dbReference>
<sequence length="92" mass="10011">MKIKRSMLCMLAALALAATAQADSAYYYPGDIPYGGDPFKFCSLGMPSHGWIAVSPAAGTWMPISQYVNYHYIPTYEMICPHSHGVPDYGSG</sequence>
<name>A0A4Q1K0G1_9GAMM</name>
<proteinExistence type="predicted"/>
<dbReference type="EMBL" id="SAWZ01000001">
    <property type="protein sequence ID" value="RXR08511.1"/>
    <property type="molecule type" value="Genomic_DNA"/>
</dbReference>
<comment type="caution">
    <text evidence="2">The sequence shown here is derived from an EMBL/GenBank/DDBJ whole genome shotgun (WGS) entry which is preliminary data.</text>
</comment>
<feature type="chain" id="PRO_5020630389" evidence="1">
    <location>
        <begin position="23"/>
        <end position="92"/>
    </location>
</feature>
<dbReference type="RefSeq" id="WP_129469401.1">
    <property type="nucleotide sequence ID" value="NZ_SAWZ01000001.1"/>
</dbReference>
<evidence type="ECO:0000313" key="2">
    <source>
        <dbReference type="EMBL" id="RXR08511.1"/>
    </source>
</evidence>
<reference evidence="2 3" key="1">
    <citation type="submission" date="2019-01" db="EMBL/GenBank/DDBJ databases">
        <title>Pseudoxanthomonas composti sp. nov., isolated from compost.</title>
        <authorList>
            <person name="Yang G."/>
        </authorList>
    </citation>
    <scope>NUCLEOTIDE SEQUENCE [LARGE SCALE GENOMIC DNA]</scope>
    <source>
        <strain evidence="2 3">GSS15</strain>
    </source>
</reference>
<organism evidence="2 3">
    <name type="scientific">Pseudoxanthomonas composti</name>
    <dbReference type="NCBI Taxonomy" id="2137479"/>
    <lineage>
        <taxon>Bacteria</taxon>
        <taxon>Pseudomonadati</taxon>
        <taxon>Pseudomonadota</taxon>
        <taxon>Gammaproteobacteria</taxon>
        <taxon>Lysobacterales</taxon>
        <taxon>Lysobacteraceae</taxon>
        <taxon>Pseudoxanthomonas</taxon>
    </lineage>
</organism>
<keyword evidence="1" id="KW-0732">Signal</keyword>
<dbReference type="OrthoDB" id="5958665at2"/>